<evidence type="ECO:0000259" key="2">
    <source>
        <dbReference type="PROSITE" id="PS50994"/>
    </source>
</evidence>
<dbReference type="InterPro" id="IPR036397">
    <property type="entry name" value="RNaseH_sf"/>
</dbReference>
<organism evidence="3">
    <name type="scientific">Lygus hesperus</name>
    <name type="common">Western plant bug</name>
    <dbReference type="NCBI Taxonomy" id="30085"/>
    <lineage>
        <taxon>Eukaryota</taxon>
        <taxon>Metazoa</taxon>
        <taxon>Ecdysozoa</taxon>
        <taxon>Arthropoda</taxon>
        <taxon>Hexapoda</taxon>
        <taxon>Insecta</taxon>
        <taxon>Pterygota</taxon>
        <taxon>Neoptera</taxon>
        <taxon>Paraneoptera</taxon>
        <taxon>Hemiptera</taxon>
        <taxon>Heteroptera</taxon>
        <taxon>Panheteroptera</taxon>
        <taxon>Cimicomorpha</taxon>
        <taxon>Miridae</taxon>
        <taxon>Mirini</taxon>
        <taxon>Lygus</taxon>
    </lineage>
</organism>
<dbReference type="Gene3D" id="3.30.420.10">
    <property type="entry name" value="Ribonuclease H-like superfamily/Ribonuclease H"/>
    <property type="match status" value="1"/>
</dbReference>
<dbReference type="GO" id="GO:0015074">
    <property type="term" value="P:DNA integration"/>
    <property type="evidence" value="ECO:0007669"/>
    <property type="project" value="InterPro"/>
</dbReference>
<name>A0A146KW59_LYGHE</name>
<gene>
    <name evidence="3" type="primary">gag-pol_20</name>
    <name evidence="3" type="ORF">g.45236</name>
</gene>
<feature type="non-terminal residue" evidence="3">
    <location>
        <position position="1"/>
    </location>
</feature>
<dbReference type="FunFam" id="3.30.420.10:FF:000032">
    <property type="entry name" value="Retrovirus-related Pol polyprotein from transposon 297-like Protein"/>
    <property type="match status" value="1"/>
</dbReference>
<evidence type="ECO:0000256" key="1">
    <source>
        <dbReference type="SAM" id="MobiDB-lite"/>
    </source>
</evidence>
<proteinExistence type="predicted"/>
<accession>A0A146KW59</accession>
<dbReference type="GO" id="GO:0003676">
    <property type="term" value="F:nucleic acid binding"/>
    <property type="evidence" value="ECO:0007669"/>
    <property type="project" value="InterPro"/>
</dbReference>
<dbReference type="PANTHER" id="PTHR38681">
    <property type="entry name" value="RETROVIRUS-RELATED POL POLYPROTEIN FROM TRANSPOSON 412-LIKE PROTEIN-RELATED"/>
    <property type="match status" value="1"/>
</dbReference>
<dbReference type="InterPro" id="IPR001584">
    <property type="entry name" value="Integrase_cat-core"/>
</dbReference>
<sequence length="314" mass="35147">TSVCIETLLQGFVPTSSYLLTMIDRFSSWPEAIPIEDMTAETIAKTFYSHWISRYGVPCRLTTDRGRQFDSSLFTSLNTLLGVAHFRTTAYHPQANGKVERWHRSLKSALKCHNSEDWVTSLPTILLGLRNVLLDSGFSASQLLFGSSLRLPGEFLTPDPASGNESTIDLFVQQLRDRLRLMRPVLRNSRSSQQTFVHPELGKTSHVFVRVDAVRRPLQQPYDGPFRVVKRGDKTFVLDRNGKDDVVSIDRLKPAFLLNEDSAYLPVAEGSANSSSSPSGQPPSPPTATVPDHQTLPVSTRRGRVIQLPVRFRL</sequence>
<feature type="region of interest" description="Disordered" evidence="1">
    <location>
        <begin position="268"/>
        <end position="296"/>
    </location>
</feature>
<dbReference type="InterPro" id="IPR012337">
    <property type="entry name" value="RNaseH-like_sf"/>
</dbReference>
<dbReference type="PROSITE" id="PS50994">
    <property type="entry name" value="INTEGRASE"/>
    <property type="match status" value="1"/>
</dbReference>
<dbReference type="EMBL" id="GDHC01018540">
    <property type="protein sequence ID" value="JAQ00089.1"/>
    <property type="molecule type" value="Transcribed_RNA"/>
</dbReference>
<protein>
    <submittedName>
        <fullName evidence="3">Gag-Pol polyprotein</fullName>
    </submittedName>
</protein>
<dbReference type="AlphaFoldDB" id="A0A146KW59"/>
<evidence type="ECO:0000313" key="3">
    <source>
        <dbReference type="EMBL" id="JAQ00089.1"/>
    </source>
</evidence>
<dbReference type="SUPFAM" id="SSF53098">
    <property type="entry name" value="Ribonuclease H-like"/>
    <property type="match status" value="1"/>
</dbReference>
<dbReference type="PANTHER" id="PTHR38681:SF1">
    <property type="entry name" value="RETROVIRUS-RELATED POL POLYPROTEIN FROM TRANSPOSON 412-LIKE PROTEIN"/>
    <property type="match status" value="1"/>
</dbReference>
<dbReference type="Pfam" id="PF00665">
    <property type="entry name" value="rve"/>
    <property type="match status" value="1"/>
</dbReference>
<feature type="domain" description="Integrase catalytic" evidence="2">
    <location>
        <begin position="1"/>
        <end position="160"/>
    </location>
</feature>
<reference evidence="3" key="1">
    <citation type="journal article" date="2016" name="Gigascience">
        <title>De novo construction of an expanded transcriptome assembly for the western tarnished plant bug, Lygus hesperus.</title>
        <authorList>
            <person name="Tassone E.E."/>
            <person name="Geib S.M."/>
            <person name="Hall B."/>
            <person name="Fabrick J.A."/>
            <person name="Brent C.S."/>
            <person name="Hull J.J."/>
        </authorList>
    </citation>
    <scope>NUCLEOTIDE SEQUENCE</scope>
</reference>